<dbReference type="OrthoDB" id="1859733at2759"/>
<dbReference type="InterPro" id="IPR021851">
    <property type="entry name" value="DUF3455"/>
</dbReference>
<dbReference type="PANTHER" id="PTHR35567">
    <property type="entry name" value="MALATE DEHYDROGENASE (AFU_ORTHOLOGUE AFUA_2G13800)"/>
    <property type="match status" value="1"/>
</dbReference>
<evidence type="ECO:0008006" key="4">
    <source>
        <dbReference type="Google" id="ProtNLM"/>
    </source>
</evidence>
<dbReference type="PANTHER" id="PTHR35567:SF1">
    <property type="entry name" value="CONSERVED FUNGAL PROTEIN (AFU_ORTHOLOGUE AFUA_1G14230)"/>
    <property type="match status" value="1"/>
</dbReference>
<dbReference type="Pfam" id="PF11937">
    <property type="entry name" value="DUF3455"/>
    <property type="match status" value="1"/>
</dbReference>
<evidence type="ECO:0000313" key="3">
    <source>
        <dbReference type="Proteomes" id="UP000192596"/>
    </source>
</evidence>
<proteinExistence type="predicted"/>
<dbReference type="AlphaFoldDB" id="A0A1V8SDG4"/>
<keyword evidence="3" id="KW-1185">Reference proteome</keyword>
<comment type="caution">
    <text evidence="2">The sequence shown here is derived from an EMBL/GenBank/DDBJ whole genome shotgun (WGS) entry which is preliminary data.</text>
</comment>
<protein>
    <recommendedName>
        <fullName evidence="4">Malate dehydrogenase</fullName>
    </recommendedName>
</protein>
<evidence type="ECO:0000313" key="2">
    <source>
        <dbReference type="EMBL" id="OQN97119.1"/>
    </source>
</evidence>
<feature type="chain" id="PRO_5012754335" description="Malate dehydrogenase" evidence="1">
    <location>
        <begin position="21"/>
        <end position="219"/>
    </location>
</feature>
<accession>A0A1V8SDG4</accession>
<reference evidence="3" key="1">
    <citation type="submission" date="2017-03" db="EMBL/GenBank/DDBJ databases">
        <title>Genomes of endolithic fungi from Antarctica.</title>
        <authorList>
            <person name="Coleine C."/>
            <person name="Masonjones S."/>
            <person name="Stajich J.E."/>
        </authorList>
    </citation>
    <scope>NUCLEOTIDE SEQUENCE [LARGE SCALE GENOMIC DNA]</scope>
    <source>
        <strain evidence="3">CCFEE 5527</strain>
    </source>
</reference>
<name>A0A1V8SDG4_9PEZI</name>
<keyword evidence="1" id="KW-0732">Signal</keyword>
<dbReference type="Proteomes" id="UP000192596">
    <property type="component" value="Unassembled WGS sequence"/>
</dbReference>
<evidence type="ECO:0000256" key="1">
    <source>
        <dbReference type="SAM" id="SignalP"/>
    </source>
</evidence>
<gene>
    <name evidence="2" type="ORF">B0A48_17215</name>
</gene>
<sequence length="219" mass="23073">MAPLTSLVATLALLSSTAFALPPLQRSASSVLPLNEVGPGLSPPPPGASPVFIALGVGTQNYTCNATSLTFGSNVALADLYDVTKFINANTKNSITNLYLAASTTPIKNPLQLQHIGKHYFTKTVSGNSPNFDFTESGKGFLQAKKVANVAAPADAWAGLKGQAYGAVDWLYLVDNGLEVSRHLGSVYRVETAGGKPPASCKAGEQAFVPYAAEYWFYK</sequence>
<organism evidence="2 3">
    <name type="scientific">Cryoendolithus antarcticus</name>
    <dbReference type="NCBI Taxonomy" id="1507870"/>
    <lineage>
        <taxon>Eukaryota</taxon>
        <taxon>Fungi</taxon>
        <taxon>Dikarya</taxon>
        <taxon>Ascomycota</taxon>
        <taxon>Pezizomycotina</taxon>
        <taxon>Dothideomycetes</taxon>
        <taxon>Dothideomycetidae</taxon>
        <taxon>Cladosporiales</taxon>
        <taxon>Cladosporiaceae</taxon>
        <taxon>Cryoendolithus</taxon>
    </lineage>
</organism>
<dbReference type="EMBL" id="NAJO01000057">
    <property type="protein sequence ID" value="OQN97119.1"/>
    <property type="molecule type" value="Genomic_DNA"/>
</dbReference>
<feature type="signal peptide" evidence="1">
    <location>
        <begin position="1"/>
        <end position="20"/>
    </location>
</feature>
<dbReference type="InParanoid" id="A0A1V8SDG4"/>